<dbReference type="PROSITE" id="PS00894">
    <property type="entry name" value="HTH_DEOR_1"/>
    <property type="match status" value="1"/>
</dbReference>
<dbReference type="SUPFAM" id="SSF46785">
    <property type="entry name" value="Winged helix' DNA-binding domain"/>
    <property type="match status" value="1"/>
</dbReference>
<dbReference type="InterPro" id="IPR001034">
    <property type="entry name" value="DeoR_HTH"/>
</dbReference>
<evidence type="ECO:0000256" key="4">
    <source>
        <dbReference type="ARBA" id="ARBA00023163"/>
    </source>
</evidence>
<organism evidence="6 7">
    <name type="scientific">Inquilinus limosus</name>
    <dbReference type="NCBI Taxonomy" id="171674"/>
    <lineage>
        <taxon>Bacteria</taxon>
        <taxon>Pseudomonadati</taxon>
        <taxon>Pseudomonadota</taxon>
        <taxon>Alphaproteobacteria</taxon>
        <taxon>Rhodospirillales</taxon>
        <taxon>Rhodospirillaceae</taxon>
        <taxon>Inquilinus</taxon>
    </lineage>
</organism>
<comment type="caution">
    <text evidence="6">The sequence shown here is derived from an EMBL/GenBank/DDBJ whole genome shotgun (WGS) entry which is preliminary data.</text>
</comment>
<keyword evidence="2" id="KW-0805">Transcription regulation</keyword>
<dbReference type="Proteomes" id="UP000700706">
    <property type="component" value="Unassembled WGS sequence"/>
</dbReference>
<evidence type="ECO:0000256" key="2">
    <source>
        <dbReference type="ARBA" id="ARBA00023015"/>
    </source>
</evidence>
<proteinExistence type="predicted"/>
<dbReference type="PROSITE" id="PS51000">
    <property type="entry name" value="HTH_DEOR_2"/>
    <property type="match status" value="1"/>
</dbReference>
<reference evidence="6" key="1">
    <citation type="submission" date="2020-06" db="EMBL/GenBank/DDBJ databases">
        <title>Stable isotope informed genome-resolved metagenomics uncovers potential trophic interactions in rhizosphere soil.</title>
        <authorList>
            <person name="Starr E.P."/>
            <person name="Shi S."/>
            <person name="Blazewicz S.J."/>
            <person name="Koch B.J."/>
            <person name="Probst A.J."/>
            <person name="Hungate B.A."/>
            <person name="Pett-Ridge J."/>
            <person name="Firestone M.K."/>
            <person name="Banfield J.F."/>
        </authorList>
    </citation>
    <scope>NUCLEOTIDE SEQUENCE</scope>
    <source>
        <strain evidence="6">YM_69_17</strain>
    </source>
</reference>
<evidence type="ECO:0000256" key="3">
    <source>
        <dbReference type="ARBA" id="ARBA00023125"/>
    </source>
</evidence>
<dbReference type="InterPro" id="IPR050313">
    <property type="entry name" value="Carb_Metab_HTH_regulators"/>
</dbReference>
<dbReference type="AlphaFoldDB" id="A0A952KEE3"/>
<evidence type="ECO:0000256" key="1">
    <source>
        <dbReference type="ARBA" id="ARBA00022491"/>
    </source>
</evidence>
<dbReference type="PRINTS" id="PR00037">
    <property type="entry name" value="HTHLACR"/>
</dbReference>
<dbReference type="SUPFAM" id="SSF100950">
    <property type="entry name" value="NagB/RpiA/CoA transferase-like"/>
    <property type="match status" value="1"/>
</dbReference>
<dbReference type="GO" id="GO:0003677">
    <property type="term" value="F:DNA binding"/>
    <property type="evidence" value="ECO:0007669"/>
    <property type="project" value="UniProtKB-KW"/>
</dbReference>
<sequence>MTIDILLPEERRKRLLDLLALDGKILATAASAVLGVSEDTIRRDLNDLARAGAVRRVHGGALPLTPATGTFAARATERPEAKAALGRLAAGLIRPGEVVLLDGGTTMLAVAEALPPDLRVTIVTPNLPAALALTRHPAAEVVLLGGRLDKADQATVGTSVLAALEGLRADLCLLGVCSLDVEAGLGGMDHEEALVKRRMAACAGRVAAVVTADKLGTAAPFPILPVGRLDALITERTADPDLLAACRQAGLTLILA</sequence>
<dbReference type="Pfam" id="PF08220">
    <property type="entry name" value="HTH_DeoR"/>
    <property type="match status" value="1"/>
</dbReference>
<keyword evidence="1" id="KW-0678">Repressor</keyword>
<protein>
    <submittedName>
        <fullName evidence="6">DeoR/GlpR transcriptional regulator</fullName>
    </submittedName>
</protein>
<dbReference type="SMART" id="SM00420">
    <property type="entry name" value="HTH_DEOR"/>
    <property type="match status" value="1"/>
</dbReference>
<evidence type="ECO:0000313" key="7">
    <source>
        <dbReference type="Proteomes" id="UP000700706"/>
    </source>
</evidence>
<dbReference type="GO" id="GO:0003700">
    <property type="term" value="F:DNA-binding transcription factor activity"/>
    <property type="evidence" value="ECO:0007669"/>
    <property type="project" value="InterPro"/>
</dbReference>
<dbReference type="PANTHER" id="PTHR30363:SF4">
    <property type="entry name" value="GLYCEROL-3-PHOSPHATE REGULON REPRESSOR"/>
    <property type="match status" value="1"/>
</dbReference>
<dbReference type="EMBL" id="JAEKLZ010000252">
    <property type="protein sequence ID" value="MBW8727088.1"/>
    <property type="molecule type" value="Genomic_DNA"/>
</dbReference>
<evidence type="ECO:0000313" key="6">
    <source>
        <dbReference type="EMBL" id="MBW8727088.1"/>
    </source>
</evidence>
<keyword evidence="4" id="KW-0804">Transcription</keyword>
<dbReference type="Pfam" id="PF00455">
    <property type="entry name" value="DeoRC"/>
    <property type="match status" value="1"/>
</dbReference>
<dbReference type="InterPro" id="IPR037171">
    <property type="entry name" value="NagB/RpiA_transferase-like"/>
</dbReference>
<dbReference type="PANTHER" id="PTHR30363">
    <property type="entry name" value="HTH-TYPE TRANSCRIPTIONAL REGULATOR SRLR-RELATED"/>
    <property type="match status" value="1"/>
</dbReference>
<feature type="domain" description="HTH deoR-type" evidence="5">
    <location>
        <begin position="8"/>
        <end position="63"/>
    </location>
</feature>
<evidence type="ECO:0000259" key="5">
    <source>
        <dbReference type="PROSITE" id="PS51000"/>
    </source>
</evidence>
<accession>A0A952KEE3</accession>
<dbReference type="SMART" id="SM01134">
    <property type="entry name" value="DeoRC"/>
    <property type="match status" value="1"/>
</dbReference>
<dbReference type="InterPro" id="IPR036390">
    <property type="entry name" value="WH_DNA-bd_sf"/>
</dbReference>
<dbReference type="InterPro" id="IPR018356">
    <property type="entry name" value="Tscrpt_reg_HTH_DeoR_CS"/>
</dbReference>
<keyword evidence="3" id="KW-0238">DNA-binding</keyword>
<dbReference type="InterPro" id="IPR014036">
    <property type="entry name" value="DeoR-like_C"/>
</dbReference>
<name>A0A952KEE3_9PROT</name>
<gene>
    <name evidence="6" type="ORF">JF625_18325</name>
</gene>